<keyword evidence="2" id="KW-1185">Reference proteome</keyword>
<evidence type="ECO:0000313" key="1">
    <source>
        <dbReference type="EMBL" id="OWZ17672.1"/>
    </source>
</evidence>
<evidence type="ECO:0000313" key="2">
    <source>
        <dbReference type="Proteomes" id="UP000198211"/>
    </source>
</evidence>
<gene>
    <name evidence="1" type="ORF">PHMEG_0008351</name>
</gene>
<name>A0A225WJE2_9STRA</name>
<accession>A0A225WJE2</accession>
<comment type="caution">
    <text evidence="1">The sequence shown here is derived from an EMBL/GenBank/DDBJ whole genome shotgun (WGS) entry which is preliminary data.</text>
</comment>
<reference evidence="2" key="1">
    <citation type="submission" date="2017-03" db="EMBL/GenBank/DDBJ databases">
        <title>Phytopthora megakarya and P. palmivora, two closely related causual agents of cacao black pod achieved similar genome size and gene model numbers by different mechanisms.</title>
        <authorList>
            <person name="Ali S."/>
            <person name="Shao J."/>
            <person name="Larry D.J."/>
            <person name="Kronmiller B."/>
            <person name="Shen D."/>
            <person name="Strem M.D."/>
            <person name="Melnick R.L."/>
            <person name="Guiltinan M.J."/>
            <person name="Tyler B.M."/>
            <person name="Meinhardt L.W."/>
            <person name="Bailey B.A."/>
        </authorList>
    </citation>
    <scope>NUCLEOTIDE SEQUENCE [LARGE SCALE GENOMIC DNA]</scope>
    <source>
        <strain evidence="2">zdho120</strain>
    </source>
</reference>
<dbReference type="Proteomes" id="UP000198211">
    <property type="component" value="Unassembled WGS sequence"/>
</dbReference>
<dbReference type="EMBL" id="NBNE01000713">
    <property type="protein sequence ID" value="OWZ17672.1"/>
    <property type="molecule type" value="Genomic_DNA"/>
</dbReference>
<protein>
    <recommendedName>
        <fullName evidence="3">Reverse transcriptase RNase H-like domain-containing protein</fullName>
    </recommendedName>
</protein>
<sequence length="56" mass="6846">MWACVHLEYLLLRRRFIRLHCDHKTLIYTFDPSVELKRHIRGRLKVGLLLWLVCLT</sequence>
<proteinExistence type="predicted"/>
<organism evidence="1 2">
    <name type="scientific">Phytophthora megakarya</name>
    <dbReference type="NCBI Taxonomy" id="4795"/>
    <lineage>
        <taxon>Eukaryota</taxon>
        <taxon>Sar</taxon>
        <taxon>Stramenopiles</taxon>
        <taxon>Oomycota</taxon>
        <taxon>Peronosporomycetes</taxon>
        <taxon>Peronosporales</taxon>
        <taxon>Peronosporaceae</taxon>
        <taxon>Phytophthora</taxon>
    </lineage>
</organism>
<evidence type="ECO:0008006" key="3">
    <source>
        <dbReference type="Google" id="ProtNLM"/>
    </source>
</evidence>
<dbReference type="AlphaFoldDB" id="A0A225WJE2"/>